<organism evidence="2 3">
    <name type="scientific">Pseudarcicella hirudinis</name>
    <dbReference type="NCBI Taxonomy" id="1079859"/>
    <lineage>
        <taxon>Bacteria</taxon>
        <taxon>Pseudomonadati</taxon>
        <taxon>Bacteroidota</taxon>
        <taxon>Cytophagia</taxon>
        <taxon>Cytophagales</taxon>
        <taxon>Flectobacillaceae</taxon>
        <taxon>Pseudarcicella</taxon>
    </lineage>
</organism>
<protein>
    <submittedName>
        <fullName evidence="2">Lysophospholipase L1</fullName>
    </submittedName>
</protein>
<dbReference type="Proteomes" id="UP000199306">
    <property type="component" value="Unassembled WGS sequence"/>
</dbReference>
<dbReference type="Pfam" id="PF13472">
    <property type="entry name" value="Lipase_GDSL_2"/>
    <property type="match status" value="1"/>
</dbReference>
<dbReference type="OrthoDB" id="158267at2"/>
<reference evidence="2 3" key="1">
    <citation type="submission" date="2016-10" db="EMBL/GenBank/DDBJ databases">
        <authorList>
            <person name="de Groot N.N."/>
        </authorList>
    </citation>
    <scope>NUCLEOTIDE SEQUENCE [LARGE SCALE GENOMIC DNA]</scope>
    <source>
        <strain evidence="3">E92,LMG 26720,CCM 7988</strain>
    </source>
</reference>
<dbReference type="AlphaFoldDB" id="A0A1I5X917"/>
<evidence type="ECO:0000259" key="1">
    <source>
        <dbReference type="Pfam" id="PF13472"/>
    </source>
</evidence>
<keyword evidence="3" id="KW-1185">Reference proteome</keyword>
<sequence length="235" mass="26777">MTRFPCFSLALLFAGLIFLKTLMPQSQKSVMISQAPSGKSFLALGDSYTIGESVENKDRWSVQLTQLLRKDSVFIQKHDIIARSGWTTAELIEGIKQRKITETYDMVALLIGVNNQYRSQSVETYRWEFRKLLKICSKFTGNKESKVMVLSIPDWGVTPFARNRDKNQLSREIDEFNNVAREECGNFGITFIDITSISRQQTGPEMIASDNLHFSGLMYGLWAQKALETAKQILK</sequence>
<gene>
    <name evidence="2" type="ORF">SAMN04515674_1142</name>
</gene>
<feature type="domain" description="SGNH hydrolase-type esterase" evidence="1">
    <location>
        <begin position="43"/>
        <end position="219"/>
    </location>
</feature>
<dbReference type="GO" id="GO:0016788">
    <property type="term" value="F:hydrolase activity, acting on ester bonds"/>
    <property type="evidence" value="ECO:0007669"/>
    <property type="project" value="UniProtKB-ARBA"/>
</dbReference>
<dbReference type="InterPro" id="IPR013830">
    <property type="entry name" value="SGNH_hydro"/>
</dbReference>
<dbReference type="STRING" id="1079859.SAMN04515674_1142"/>
<dbReference type="Gene3D" id="3.40.50.1110">
    <property type="entry name" value="SGNH hydrolase"/>
    <property type="match status" value="1"/>
</dbReference>
<evidence type="ECO:0000313" key="2">
    <source>
        <dbReference type="EMBL" id="SFQ28411.1"/>
    </source>
</evidence>
<dbReference type="SUPFAM" id="SSF52266">
    <property type="entry name" value="SGNH hydrolase"/>
    <property type="match status" value="1"/>
</dbReference>
<dbReference type="EMBL" id="FOXH01000014">
    <property type="protein sequence ID" value="SFQ28411.1"/>
    <property type="molecule type" value="Genomic_DNA"/>
</dbReference>
<accession>A0A1I5X917</accession>
<proteinExistence type="predicted"/>
<name>A0A1I5X917_9BACT</name>
<evidence type="ECO:0000313" key="3">
    <source>
        <dbReference type="Proteomes" id="UP000199306"/>
    </source>
</evidence>
<dbReference type="CDD" id="cd01832">
    <property type="entry name" value="SGNH_hydrolase_like_1"/>
    <property type="match status" value="1"/>
</dbReference>
<dbReference type="InterPro" id="IPR036514">
    <property type="entry name" value="SGNH_hydro_sf"/>
</dbReference>